<dbReference type="RefSeq" id="WP_381481115.1">
    <property type="nucleotide sequence ID" value="NZ_JBHTLT010000092.1"/>
</dbReference>
<dbReference type="EMBL" id="JBHTLT010000092">
    <property type="protein sequence ID" value="MFD1205821.1"/>
    <property type="molecule type" value="Genomic_DNA"/>
</dbReference>
<accession>A0ABW3TYB0</accession>
<keyword evidence="2" id="KW-1185">Reference proteome</keyword>
<name>A0ABW3TYB0_9BACL</name>
<protein>
    <submittedName>
        <fullName evidence="1">Uncharacterized protein</fullName>
    </submittedName>
</protein>
<evidence type="ECO:0000313" key="2">
    <source>
        <dbReference type="Proteomes" id="UP001597231"/>
    </source>
</evidence>
<organism evidence="1 2">
    <name type="scientific">Sporosarcina contaminans</name>
    <dbReference type="NCBI Taxonomy" id="633403"/>
    <lineage>
        <taxon>Bacteria</taxon>
        <taxon>Bacillati</taxon>
        <taxon>Bacillota</taxon>
        <taxon>Bacilli</taxon>
        <taxon>Bacillales</taxon>
        <taxon>Caryophanaceae</taxon>
        <taxon>Sporosarcina</taxon>
    </lineage>
</organism>
<evidence type="ECO:0000313" key="1">
    <source>
        <dbReference type="EMBL" id="MFD1205821.1"/>
    </source>
</evidence>
<sequence>MNLKSDVEANKLIDHLEGVLAEENRNLTNIAIQAMESNPDAPFRELSLIDYQKEYKLKQQRVLGIIDTIEEVKAFLEGYFDRHPQTEVEVK</sequence>
<comment type="caution">
    <text evidence="1">The sequence shown here is derived from an EMBL/GenBank/DDBJ whole genome shotgun (WGS) entry which is preliminary data.</text>
</comment>
<proteinExistence type="predicted"/>
<reference evidence="2" key="1">
    <citation type="journal article" date="2019" name="Int. J. Syst. Evol. Microbiol.">
        <title>The Global Catalogue of Microorganisms (GCM) 10K type strain sequencing project: providing services to taxonomists for standard genome sequencing and annotation.</title>
        <authorList>
            <consortium name="The Broad Institute Genomics Platform"/>
            <consortium name="The Broad Institute Genome Sequencing Center for Infectious Disease"/>
            <person name="Wu L."/>
            <person name="Ma J."/>
        </authorList>
    </citation>
    <scope>NUCLEOTIDE SEQUENCE [LARGE SCALE GENOMIC DNA]</scope>
    <source>
        <strain evidence="2">CCUG 53915</strain>
    </source>
</reference>
<dbReference type="Proteomes" id="UP001597231">
    <property type="component" value="Unassembled WGS sequence"/>
</dbReference>
<gene>
    <name evidence="1" type="ORF">ACFQ38_12040</name>
</gene>